<dbReference type="CDD" id="cd04647">
    <property type="entry name" value="LbH_MAT_like"/>
    <property type="match status" value="1"/>
</dbReference>
<sequence length="179" mass="20042">MNIIRKIIHLYQRHFLSFEQQARKAGVRMGKENQFLSNFWSSEPYLIEIGDNCQITAGVKFFTHGGAKVARIIDPTFDCFGKVKIGNNVYIGTNSLIMPGVIVGNNVLIAAGSVVTHSVPDNVVIGGNPAHIICSFEDYYKKNKLYNTGTKGLSSEAKMQVLLRLEDIKFIKKKMLNFK</sequence>
<comment type="similarity">
    <text evidence="1">Belongs to the transferase hexapeptide repeat family.</text>
</comment>
<keyword evidence="4 5" id="KW-0012">Acyltransferase</keyword>
<dbReference type="AlphaFoldDB" id="A0AA91A9A2"/>
<dbReference type="SUPFAM" id="SSF51161">
    <property type="entry name" value="Trimeric LpxA-like enzymes"/>
    <property type="match status" value="1"/>
</dbReference>
<protein>
    <submittedName>
        <fullName evidence="5">Acyltransferase</fullName>
    </submittedName>
</protein>
<proteinExistence type="inferred from homology"/>
<evidence type="ECO:0000313" key="6">
    <source>
        <dbReference type="Proteomes" id="UP000421283"/>
    </source>
</evidence>
<evidence type="ECO:0000256" key="2">
    <source>
        <dbReference type="ARBA" id="ARBA00022679"/>
    </source>
</evidence>
<accession>A0AA91A9A2</accession>
<dbReference type="PANTHER" id="PTHR43300">
    <property type="entry name" value="ACETYLTRANSFERASE"/>
    <property type="match status" value="1"/>
</dbReference>
<dbReference type="Pfam" id="PF00132">
    <property type="entry name" value="Hexapep"/>
    <property type="match status" value="1"/>
</dbReference>
<name>A0AA91A9A2_9BACT</name>
<evidence type="ECO:0000256" key="4">
    <source>
        <dbReference type="ARBA" id="ARBA00023315"/>
    </source>
</evidence>
<reference evidence="6" key="1">
    <citation type="submission" date="2019-09" db="EMBL/GenBank/DDBJ databases">
        <title>Distinct polysaccharide growth profiles of human intestinal Prevotella copri isolates.</title>
        <authorList>
            <person name="Fehlner-Peach H."/>
            <person name="Magnabosco C."/>
            <person name="Raghavan V."/>
            <person name="Scher J.U."/>
            <person name="Tett A."/>
            <person name="Cox L.M."/>
            <person name="Gottsegen C."/>
            <person name="Watters A."/>
            <person name="Wiltshire- Gordon J.D."/>
            <person name="Segata N."/>
            <person name="Bonneau R."/>
            <person name="Littman D.R."/>
        </authorList>
    </citation>
    <scope>NUCLEOTIDE SEQUENCE [LARGE SCALE GENOMIC DNA]</scope>
    <source>
        <strain evidence="6">iAU3127</strain>
    </source>
</reference>
<dbReference type="InterPro" id="IPR050179">
    <property type="entry name" value="Trans_hexapeptide_repeat"/>
</dbReference>
<dbReference type="Gene3D" id="2.160.10.10">
    <property type="entry name" value="Hexapeptide repeat proteins"/>
    <property type="match status" value="1"/>
</dbReference>
<evidence type="ECO:0000256" key="1">
    <source>
        <dbReference type="ARBA" id="ARBA00007274"/>
    </source>
</evidence>
<keyword evidence="3" id="KW-0677">Repeat</keyword>
<dbReference type="Proteomes" id="UP000421283">
    <property type="component" value="Unassembled WGS sequence"/>
</dbReference>
<dbReference type="EMBL" id="VZAP01000176">
    <property type="protein sequence ID" value="MQO93810.1"/>
    <property type="molecule type" value="Genomic_DNA"/>
</dbReference>
<dbReference type="InterPro" id="IPR018357">
    <property type="entry name" value="Hexapep_transf_CS"/>
</dbReference>
<keyword evidence="2" id="KW-0808">Transferase</keyword>
<dbReference type="GO" id="GO:0016746">
    <property type="term" value="F:acyltransferase activity"/>
    <property type="evidence" value="ECO:0007669"/>
    <property type="project" value="UniProtKB-KW"/>
</dbReference>
<evidence type="ECO:0000256" key="3">
    <source>
        <dbReference type="ARBA" id="ARBA00022737"/>
    </source>
</evidence>
<dbReference type="PROSITE" id="PS00101">
    <property type="entry name" value="HEXAPEP_TRANSFERASES"/>
    <property type="match status" value="1"/>
</dbReference>
<dbReference type="PANTHER" id="PTHR43300:SF11">
    <property type="entry name" value="ACETYLTRANSFERASE RV3034C-RELATED"/>
    <property type="match status" value="1"/>
</dbReference>
<comment type="caution">
    <text evidence="5">The sequence shown here is derived from an EMBL/GenBank/DDBJ whole genome shotgun (WGS) entry which is preliminary data.</text>
</comment>
<evidence type="ECO:0000313" key="5">
    <source>
        <dbReference type="EMBL" id="MQO93810.1"/>
    </source>
</evidence>
<gene>
    <name evidence="5" type="ORF">F7D31_14310</name>
</gene>
<dbReference type="InterPro" id="IPR001451">
    <property type="entry name" value="Hexapep"/>
</dbReference>
<organism evidence="5 6">
    <name type="scientific">Segatella copri</name>
    <dbReference type="NCBI Taxonomy" id="165179"/>
    <lineage>
        <taxon>Bacteria</taxon>
        <taxon>Pseudomonadati</taxon>
        <taxon>Bacteroidota</taxon>
        <taxon>Bacteroidia</taxon>
        <taxon>Bacteroidales</taxon>
        <taxon>Prevotellaceae</taxon>
        <taxon>Segatella</taxon>
    </lineage>
</organism>
<dbReference type="InterPro" id="IPR011004">
    <property type="entry name" value="Trimer_LpxA-like_sf"/>
</dbReference>
<dbReference type="RefSeq" id="WP_153139779.1">
    <property type="nucleotide sequence ID" value="NZ_VZAP01000176.1"/>
</dbReference>